<keyword evidence="2" id="KW-1185">Reference proteome</keyword>
<reference evidence="1 2" key="1">
    <citation type="submission" date="2016-03" db="EMBL/GenBank/DDBJ databases">
        <title>EvidentialGene: Evidence-directed Construction of Genes on Genomes.</title>
        <authorList>
            <person name="Gilbert D.G."/>
            <person name="Choi J.-H."/>
            <person name="Mockaitis K."/>
            <person name="Colbourne J."/>
            <person name="Pfrender M."/>
        </authorList>
    </citation>
    <scope>NUCLEOTIDE SEQUENCE [LARGE SCALE GENOMIC DNA]</scope>
    <source>
        <strain evidence="1 2">Xinb3</strain>
        <tissue evidence="1">Complete organism</tissue>
    </source>
</reference>
<accession>A0A162PDD3</accession>
<comment type="caution">
    <text evidence="1">The sequence shown here is derived from an EMBL/GenBank/DDBJ whole genome shotgun (WGS) entry which is preliminary data.</text>
</comment>
<protein>
    <submittedName>
        <fullName evidence="1">Uncharacterized protein</fullName>
    </submittedName>
</protein>
<name>A0A162PDD3_9CRUS</name>
<proteinExistence type="predicted"/>
<dbReference type="EMBL" id="LRGB01000512">
    <property type="protein sequence ID" value="KZS18754.1"/>
    <property type="molecule type" value="Genomic_DNA"/>
</dbReference>
<sequence length="84" mass="10121">MHSFFRPIFDRNEEEITPFLSSTEPKRQWLNLQLKEDAVRERMNGRERRPIMKTGALLVDERIETDAIVVINHEIYHVYTVVFF</sequence>
<dbReference type="AlphaFoldDB" id="A0A162PDD3"/>
<evidence type="ECO:0000313" key="1">
    <source>
        <dbReference type="EMBL" id="KZS18754.1"/>
    </source>
</evidence>
<organism evidence="1 2">
    <name type="scientific">Daphnia magna</name>
    <dbReference type="NCBI Taxonomy" id="35525"/>
    <lineage>
        <taxon>Eukaryota</taxon>
        <taxon>Metazoa</taxon>
        <taxon>Ecdysozoa</taxon>
        <taxon>Arthropoda</taxon>
        <taxon>Crustacea</taxon>
        <taxon>Branchiopoda</taxon>
        <taxon>Diplostraca</taxon>
        <taxon>Cladocera</taxon>
        <taxon>Anomopoda</taxon>
        <taxon>Daphniidae</taxon>
        <taxon>Daphnia</taxon>
    </lineage>
</organism>
<gene>
    <name evidence="1" type="ORF">APZ42_015323</name>
</gene>
<evidence type="ECO:0000313" key="2">
    <source>
        <dbReference type="Proteomes" id="UP000076858"/>
    </source>
</evidence>
<dbReference type="Proteomes" id="UP000076858">
    <property type="component" value="Unassembled WGS sequence"/>
</dbReference>